<dbReference type="EMBL" id="OX597817">
    <property type="protein sequence ID" value="CAI9721567.1"/>
    <property type="molecule type" value="Genomic_DNA"/>
</dbReference>
<evidence type="ECO:0000313" key="2">
    <source>
        <dbReference type="EMBL" id="CAI9721567.1"/>
    </source>
</evidence>
<protein>
    <submittedName>
        <fullName evidence="2">XP_029635215.1uncharacterized protein LOC115210682</fullName>
    </submittedName>
</protein>
<feature type="compositionally biased region" description="Basic residues" evidence="1">
    <location>
        <begin position="27"/>
        <end position="36"/>
    </location>
</feature>
<dbReference type="Proteomes" id="UP001162480">
    <property type="component" value="Chromosome 4"/>
</dbReference>
<feature type="region of interest" description="Disordered" evidence="1">
    <location>
        <begin position="1112"/>
        <end position="1141"/>
    </location>
</feature>
<evidence type="ECO:0000256" key="1">
    <source>
        <dbReference type="SAM" id="MobiDB-lite"/>
    </source>
</evidence>
<feature type="region of interest" description="Disordered" evidence="1">
    <location>
        <begin position="1642"/>
        <end position="1665"/>
    </location>
</feature>
<feature type="region of interest" description="Disordered" evidence="1">
    <location>
        <begin position="521"/>
        <end position="568"/>
    </location>
</feature>
<sequence>MEQNSSDPATNVKPRRGRPKKSENDKNKHHHIRLRKSKPRAVKVIAPAEPFIRVKKTSTITKTNLKSQSDATQTGLSISSPAEPHTPAAIKSNIHSLITITSPTNGTKKLLLVTDKTYPPDFHSVKINCNASNVTSSTTTTTTTTTSVADNNQILYQISNNKPGMVILTTGSQTQSKMQPKQYLLIPTSGTSDLSLINPSLTAISSSQNKLIASQAANPADRINQSVTSNSSPLHDKILVKSDLSDSDKLSGAPLPTAAKMTVPNKVGNLQETNVHVRKHVSILPKSAENASDYATQCAKLRESVENIRGNRDITGTSENSKIITGSCNLKTACLTQKCAPSTLVNNGMNCSLSENNGSNQLKCNFSSVDNAKTSLNSPTVPHTSSGLSFSKSESISQKKVDPKRPYGPRARKSFPKVYDIPASIKSTVPFSPVQLTSTSRSLWSMAPSNSKMNSSSIPAYSLHSPSQEFISQTSFISDHHPVPISIADYKQTLSNILPHRNVSINQNTLEICTDSNKGPILSRDMKIPPVPSKRQIYSSPPKLTIAPGFSSVKSKQKNSNKKKKSPSNLLVIKEREEFFDDCTPTNVPGDMSPPKLEREDGYGFVQNDPYPPNLQPQYQTNTQLSSTLLQNHTDNMAPSLPDRSRYAAGLKKNRKLSFGKLFSCMLAKSSKYKKSINHYTILFEIARSIHCCVVLSELGYCGSVDLKDLPYRLVTSIKCSKRCRQQFMKTASSVGSLPLFKRPSNGPLIKDDNQMIKTEKPASLHTSNLDYPTEFSDKNIIQSDTLQMKHFSGNYVSLLKQPELRSESFIHAPVMKPQFYGNPGVPNSSQTLNTHSQTVDTEHNYFKLSNDKLTANYTNSYADINKESLPIFNNNCGNESVPNSLNTFSKAPNNAALSSKAAISNTGALITPLPPSPLPPPPFSTENSIIGKLKYEIVPKEKFLSMNCSSNMIPVTKNQNDACKNGILKGNSNNQLVPNPKNLGYKNAEGLEKTTISQQRNISCLTKSPEQLLLPSKSEIIIKKKKFGKNKIERKRKTFDEKMQLLKENECFMNNTINSALTNNVMSKLTIKKNIKKQSNYEHAPSLEEVKSFYNEPTTTDRVVMLDPNDRLITRKKSEKEKKVPKKRGRPPKDRSFKLSEKPCVKTQFGKRLLKRKYKKAKLQKVKTSGSMNSLIIEIQEKLTRNQGNISKDIKPVLQCPKKLNIQNIIDAIYMASSRKKKVRLSLSSSKLNSVCKKPVNWKKIARQPFKNHDFTENSFDIKSKTARKLISTTVSNCSSNPNFVTCKTELKDTLDIKNICTDLINTQKINEYQTSLNNFSTLNNSSTTVSRPPGRKRGRPAKLKVRPVSGTLNYDHTYQTGIPPCDNSLLKNSSAVAKHNILQASKKSFRRRKSSKRRGKYCLSTQTTRLTGMDTKVPSHNSVSLMDDHSSNLQTDMEATEEIKLPCLRKKRKIVAQNKAWKKRKKTSKIHSKHSNDVLERQVLKCPCGTDGENITNETKLPLTTGSLLSCSNMIKECVRDNIDEDKIIKEPSVDYDDVLSENNIFKKHDCKKTFDNVTELPPSSPVPILVNNSSDVIKLVPSKSVSLQQPLSPSLDSTECDNFSESNMSPFSKTSQASMYSQDDLEQTFASSDVTEVCHPCGTSPDDTENSPKFSLSQPSPVNLSANDNSFTIQPKYSETDQEANITRTHHSALLNKFNVGLTPELARIQRLKDKLEQQKKTIDIVKQKLS</sequence>
<feature type="compositionally biased region" description="Basic residues" evidence="1">
    <location>
        <begin position="555"/>
        <end position="566"/>
    </location>
</feature>
<feature type="compositionally biased region" description="Basic and acidic residues" evidence="1">
    <location>
        <begin position="1132"/>
        <end position="1141"/>
    </location>
</feature>
<dbReference type="InterPro" id="IPR017956">
    <property type="entry name" value="AT_hook_DNA-bd_motif"/>
</dbReference>
<feature type="compositionally biased region" description="Basic and acidic residues" evidence="1">
    <location>
        <begin position="1112"/>
        <end position="1123"/>
    </location>
</feature>
<feature type="compositionally biased region" description="Polar residues" evidence="1">
    <location>
        <begin position="1654"/>
        <end position="1665"/>
    </location>
</feature>
<accession>A0AA36F213</accession>
<feature type="compositionally biased region" description="Low complexity" evidence="1">
    <location>
        <begin position="1322"/>
        <end position="1334"/>
    </location>
</feature>
<proteinExistence type="predicted"/>
<keyword evidence="3" id="KW-1185">Reference proteome</keyword>
<organism evidence="2 3">
    <name type="scientific">Octopus vulgaris</name>
    <name type="common">Common octopus</name>
    <dbReference type="NCBI Taxonomy" id="6645"/>
    <lineage>
        <taxon>Eukaryota</taxon>
        <taxon>Metazoa</taxon>
        <taxon>Spiralia</taxon>
        <taxon>Lophotrochozoa</taxon>
        <taxon>Mollusca</taxon>
        <taxon>Cephalopoda</taxon>
        <taxon>Coleoidea</taxon>
        <taxon>Octopodiformes</taxon>
        <taxon>Octopoda</taxon>
        <taxon>Incirrata</taxon>
        <taxon>Octopodidae</taxon>
        <taxon>Octopus</taxon>
    </lineage>
</organism>
<dbReference type="GO" id="GO:0003677">
    <property type="term" value="F:DNA binding"/>
    <property type="evidence" value="ECO:0007669"/>
    <property type="project" value="InterPro"/>
</dbReference>
<evidence type="ECO:0000313" key="3">
    <source>
        <dbReference type="Proteomes" id="UP001162480"/>
    </source>
</evidence>
<name>A0AA36F213_OCTVU</name>
<feature type="region of interest" description="Disordered" evidence="1">
    <location>
        <begin position="63"/>
        <end position="86"/>
    </location>
</feature>
<feature type="region of interest" description="Disordered" evidence="1">
    <location>
        <begin position="375"/>
        <end position="413"/>
    </location>
</feature>
<reference evidence="2" key="1">
    <citation type="submission" date="2023-08" db="EMBL/GenBank/DDBJ databases">
        <authorList>
            <person name="Alioto T."/>
            <person name="Alioto T."/>
            <person name="Gomez Garrido J."/>
        </authorList>
    </citation>
    <scope>NUCLEOTIDE SEQUENCE</scope>
</reference>
<feature type="region of interest" description="Disordered" evidence="1">
    <location>
        <begin position="1"/>
        <end position="36"/>
    </location>
</feature>
<dbReference type="SMART" id="SM00384">
    <property type="entry name" value="AT_hook"/>
    <property type="match status" value="3"/>
</dbReference>
<feature type="compositionally biased region" description="Polar residues" evidence="1">
    <location>
        <begin position="63"/>
        <end position="80"/>
    </location>
</feature>
<feature type="compositionally biased region" description="Polar residues" evidence="1">
    <location>
        <begin position="375"/>
        <end position="396"/>
    </location>
</feature>
<gene>
    <name evidence="2" type="ORF">OCTVUL_1B030286</name>
</gene>
<feature type="region of interest" description="Disordered" evidence="1">
    <location>
        <begin position="1322"/>
        <end position="1343"/>
    </location>
</feature>